<sequence length="1013" mass="107454">MTASTFALLLLLSLPSAALALNGSGRQSFTTYNGWKAFEVVTQGDSLNGYKLPGQMDGIGAYLMEGGADIRVLLNHEAPYDCDTKNNAAVSELILSKDAFLAAIRNIINTGSTQGVNFVTSVGLAYNSYRTKDGTLVNKFAGNAFKWFCSGKVHKPAVFGSGTGFVDQLYIFGEEADASGGWGRFFALHQNTLHMISGAGSGDATQLQGGINGLPADALENMAMIDTGETGHVALLCSPDYGTQALKLYVGKKGFRTNGQSCGECTSDADILARNGLAFGSTFYLQGQLPTGGGTRSGSFGTNRNSAVSAPKLEDVATSPLDGTKVVLAEQMSGVYELDFNLAFSEGVFSASSSSFIIKKLNIGVSNPDNVEWSADGTIYTVSDDSSGAVTMVRSDGSVSVIAGNKFNGEASGLVDISEVLNLAPSSVFLVNAMTCPTAMSVLVNPKTQLETVNPTKKPTIGPTTMKPTSSPTTQSPTKLCGDGICTTNENKDLCFADCGLKTLVASSIGTNGAAGTMFSIKALRDVQVTSFGFYRNKASSNFVEVYTRVGSYKGHELNQNGWALIHSQAVIPQSGNSMSDTGDFNVAVTIPAGTIQSFFIYSTDIVLYSVGSLEGSVFSSDDSLEFYEGAGVTGKFSGQVVPPRVLSGEIRYDITSLGSMSPTNPPTTKPSNPPTKKPTLSTFTNASVMAAFFAIQPKYPTTSPVTAKPVTSTPSKAPPTMNPTPYPVTQIPTTTTPTQKPNSCGNDSCEIDETDTTCAQDCNSISLTTHNAGNGGAPGVMFYLKARRDVLVSSLNLFTGAQQTNIIDVYTRAGTYNGHELDPDGWTLVYTRNIQQFGRNTITELGGFDKSVEVKGGTTQSFFIYTGTGNYVMYDTGALFFPGFVHDFVPCICFDMCIACNPGNVEGQLFSSDASLEFYEGVGITSLFSGVYADEVYSPRVFKGEIIYNAILLTDAPSPAPTKSPTTEANCLDPSMTEALCMANPRCRWLPFRQRCWNIASKTAKTTLAKRT</sequence>
<accession>A0ABD3PAK0</accession>
<feature type="compositionally biased region" description="Low complexity" evidence="1">
    <location>
        <begin position="463"/>
        <end position="478"/>
    </location>
</feature>
<dbReference type="PANTHER" id="PTHR33683:SF46">
    <property type="entry name" value="SUSHI DOMAIN-CONTAINING PROTEIN"/>
    <property type="match status" value="1"/>
</dbReference>
<protein>
    <submittedName>
        <fullName evidence="3">Uncharacterized protein</fullName>
    </submittedName>
</protein>
<feature type="signal peptide" evidence="2">
    <location>
        <begin position="1"/>
        <end position="20"/>
    </location>
</feature>
<organism evidence="3 4">
    <name type="scientific">Cyclotella cryptica</name>
    <dbReference type="NCBI Taxonomy" id="29204"/>
    <lineage>
        <taxon>Eukaryota</taxon>
        <taxon>Sar</taxon>
        <taxon>Stramenopiles</taxon>
        <taxon>Ochrophyta</taxon>
        <taxon>Bacillariophyta</taxon>
        <taxon>Coscinodiscophyceae</taxon>
        <taxon>Thalassiosirophycidae</taxon>
        <taxon>Stephanodiscales</taxon>
        <taxon>Stephanodiscaceae</taxon>
        <taxon>Cyclotella</taxon>
    </lineage>
</organism>
<feature type="chain" id="PRO_5044890242" evidence="2">
    <location>
        <begin position="21"/>
        <end position="1013"/>
    </location>
</feature>
<evidence type="ECO:0000256" key="2">
    <source>
        <dbReference type="SAM" id="SignalP"/>
    </source>
</evidence>
<feature type="region of interest" description="Disordered" evidence="1">
    <location>
        <begin position="453"/>
        <end position="478"/>
    </location>
</feature>
<feature type="compositionally biased region" description="Polar residues" evidence="1">
    <location>
        <begin position="704"/>
        <end position="716"/>
    </location>
</feature>
<evidence type="ECO:0000313" key="4">
    <source>
        <dbReference type="Proteomes" id="UP001516023"/>
    </source>
</evidence>
<name>A0ABD3PAK0_9STRA</name>
<reference evidence="3 4" key="1">
    <citation type="journal article" date="2020" name="G3 (Bethesda)">
        <title>Improved Reference Genome for Cyclotella cryptica CCMP332, a Model for Cell Wall Morphogenesis, Salinity Adaptation, and Lipid Production in Diatoms (Bacillariophyta).</title>
        <authorList>
            <person name="Roberts W.R."/>
            <person name="Downey K.M."/>
            <person name="Ruck E.C."/>
            <person name="Traller J.C."/>
            <person name="Alverson A.J."/>
        </authorList>
    </citation>
    <scope>NUCLEOTIDE SEQUENCE [LARGE SCALE GENOMIC DNA]</scope>
    <source>
        <strain evidence="3 4">CCMP332</strain>
    </source>
</reference>
<dbReference type="AlphaFoldDB" id="A0ABD3PAK0"/>
<keyword evidence="2" id="KW-0732">Signal</keyword>
<gene>
    <name evidence="3" type="ORF">HJC23_005194</name>
</gene>
<comment type="caution">
    <text evidence="3">The sequence shown here is derived from an EMBL/GenBank/DDBJ whole genome shotgun (WGS) entry which is preliminary data.</text>
</comment>
<dbReference type="EMBL" id="JABMIG020000223">
    <property type="protein sequence ID" value="KAL3785037.1"/>
    <property type="molecule type" value="Genomic_DNA"/>
</dbReference>
<proteinExistence type="predicted"/>
<evidence type="ECO:0000256" key="1">
    <source>
        <dbReference type="SAM" id="MobiDB-lite"/>
    </source>
</evidence>
<dbReference type="PANTHER" id="PTHR33683">
    <property type="entry name" value="1, PUTATIVE-RELATED"/>
    <property type="match status" value="1"/>
</dbReference>
<evidence type="ECO:0000313" key="3">
    <source>
        <dbReference type="EMBL" id="KAL3785037.1"/>
    </source>
</evidence>
<feature type="compositionally biased region" description="Pro residues" evidence="1">
    <location>
        <begin position="664"/>
        <end position="677"/>
    </location>
</feature>
<dbReference type="Proteomes" id="UP001516023">
    <property type="component" value="Unassembled WGS sequence"/>
</dbReference>
<feature type="region of interest" description="Disordered" evidence="1">
    <location>
        <begin position="656"/>
        <end position="679"/>
    </location>
</feature>
<feature type="region of interest" description="Disordered" evidence="1">
    <location>
        <begin position="704"/>
        <end position="725"/>
    </location>
</feature>
<keyword evidence="4" id="KW-1185">Reference proteome</keyword>